<evidence type="ECO:0000313" key="3">
    <source>
        <dbReference type="Proteomes" id="UP000007384"/>
    </source>
</evidence>
<protein>
    <submittedName>
        <fullName evidence="2">Uncharacterized protein</fullName>
    </submittedName>
</protein>
<proteinExistence type="predicted"/>
<keyword evidence="1" id="KW-1133">Transmembrane helix</keyword>
<dbReference type="AlphaFoldDB" id="H9UB18"/>
<dbReference type="RefSeq" id="WP_014451176.1">
    <property type="nucleotide sequence ID" value="NC_017095.1"/>
</dbReference>
<evidence type="ECO:0000256" key="1">
    <source>
        <dbReference type="SAM" id="Phobius"/>
    </source>
</evidence>
<accession>H9UB18</accession>
<keyword evidence="1" id="KW-0812">Transmembrane</keyword>
<dbReference type="Proteomes" id="UP000007384">
    <property type="component" value="Chromosome"/>
</dbReference>
<sequence length="51" mass="5811">MKKRKNALFLKSLEKFRNGSVLVAVLVILIITVVILGKLWFLLGLRLKGYP</sequence>
<name>H9UB18_FERPD</name>
<evidence type="ECO:0000313" key="2">
    <source>
        <dbReference type="EMBL" id="AFG34711.1"/>
    </source>
</evidence>
<feature type="transmembrane region" description="Helical" evidence="1">
    <location>
        <begin position="21"/>
        <end position="43"/>
    </location>
</feature>
<keyword evidence="1" id="KW-0472">Membrane</keyword>
<keyword evidence="3" id="KW-1185">Reference proteome</keyword>
<dbReference type="KEGG" id="fpe:Ferpe_0579"/>
<organism evidence="2 3">
    <name type="scientific">Fervidobacterium pennivorans (strain DSM 9078 / Ven5)</name>
    <dbReference type="NCBI Taxonomy" id="771875"/>
    <lineage>
        <taxon>Bacteria</taxon>
        <taxon>Thermotogati</taxon>
        <taxon>Thermotogota</taxon>
        <taxon>Thermotogae</taxon>
        <taxon>Thermotogales</taxon>
        <taxon>Fervidobacteriaceae</taxon>
        <taxon>Fervidobacterium</taxon>
    </lineage>
</organism>
<dbReference type="EMBL" id="CP003260">
    <property type="protein sequence ID" value="AFG34711.1"/>
    <property type="molecule type" value="Genomic_DNA"/>
</dbReference>
<gene>
    <name evidence="2" type="ordered locus">Ferpe_0579</name>
</gene>
<dbReference type="HOGENOM" id="CLU_3099038_0_0_0"/>
<reference evidence="2" key="1">
    <citation type="submission" date="2012-03" db="EMBL/GenBank/DDBJ databases">
        <title>Complete sequence of Fervidobacterium pennivorans DSM 9078.</title>
        <authorList>
            <consortium name="US DOE Joint Genome Institute"/>
            <person name="Lucas S."/>
            <person name="Han J."/>
            <person name="Lapidus A."/>
            <person name="Cheng J.-F."/>
            <person name="Goodwin L."/>
            <person name="Pitluck S."/>
            <person name="Peters L."/>
            <person name="Ovchinnikova G."/>
            <person name="Lu M."/>
            <person name="Detter J.C."/>
            <person name="Han C."/>
            <person name="Tapia R."/>
            <person name="Land M."/>
            <person name="Hauser L."/>
            <person name="Kyrpides N."/>
            <person name="Ivanova N."/>
            <person name="Pagani I."/>
            <person name="Noll K.M."/>
            <person name="Woyke T."/>
        </authorList>
    </citation>
    <scope>NUCLEOTIDE SEQUENCE</scope>
    <source>
        <strain evidence="2">DSM 9078</strain>
    </source>
</reference>
<dbReference type="PATRIC" id="fig|771875.3.peg.590"/>